<evidence type="ECO:0000313" key="6">
    <source>
        <dbReference type="Proteomes" id="UP000078512"/>
    </source>
</evidence>
<feature type="repeat" description="WD" evidence="3">
    <location>
        <begin position="1155"/>
        <end position="1191"/>
    </location>
</feature>
<feature type="repeat" description="WD" evidence="3">
    <location>
        <begin position="634"/>
        <end position="675"/>
    </location>
</feature>
<dbReference type="Gene3D" id="2.130.10.10">
    <property type="entry name" value="YVTN repeat-like/Quinoprotein amine dehydrogenase"/>
    <property type="match status" value="4"/>
</dbReference>
<dbReference type="Pfam" id="PF05729">
    <property type="entry name" value="NACHT"/>
    <property type="match status" value="1"/>
</dbReference>
<feature type="repeat" description="WD" evidence="3">
    <location>
        <begin position="888"/>
        <end position="929"/>
    </location>
</feature>
<dbReference type="InterPro" id="IPR011047">
    <property type="entry name" value="Quinoprotein_ADH-like_sf"/>
</dbReference>
<sequence length="1253" mass="139621">MSDHPLDQLDPHTLINNIANSSVRIRRGDKFREFWARLSLPSASPLLSRVQNIQYLEYELHKFRLQRLEEAKLPIYISPMAKANLQSRDDEVFPLEENVQEFLASDRQVMLILGDSGAGKSTFNKHLESELLHTYTCGGPIPLFINLPAIDRPDKDLIGEHLRTNNFSEPQIQELKQHRQFVLICDGYDESQLTVNLHTTNLFNRPGQWKVKMVISCRTQFLGQDYRSRFIPDGIGHYTRQATDLFQEAVIAPFSKEQIKAYVEQYVPLEPRTWTTKDYMDKLTTIPNLIDLVKNPFLLSLSLEALPGVTEGQQDLSAIKITRVQLYDTFVRHWLDVNSRRLQRNVLTREDRDILGQLLEAGFISMGVDYAVRLASAIFEHQDGNPVVQYVHVKDKNTWRAEFFGPDPEARMLQESSPLKRTGSQFRFLHRSMLEYFLSCAVFDPSSHVVDEFSLQSVLDPTSAKPLSADGPLFKRSLLTEPSVIRFLSERVKQHPDFEKQLLAVIEQSKTDTTATTAAANAITILVRAGVRFNSADLRGIRIPGADLSDGQFDYTQFQGADLRGVNFARSWLRQASFSNAQMDGVRFEELPYLKERAAVNAVAFSPNGKLLAVALYDRGLATYDTTIWTRVNQHNEQIQVLTIAFSPNNRHLAFGNRDMTCRLWDTVSGETLLVMKGHTGGVHSVAFSPCGRQIASASHDSMIRLWSSETGECSFVLSGHEDFVLSVAYSADGRRLISGSDDGTIRVWDPKTGTPKPGWVIPRVDGSRMALSADGRQFALVTGRRRGEIHLGDAITGEMGLVLQDDADEVTDVAFSSSGVLIVSSSRDRIVRLWDSSSGQLISRLSGHGIWITTCTFSTDDLQIASGDLFGIIRLWEANTGRSSSDTQELASEVRTVAYSPDGLSLISEHVDNTIQRWDSSTGASRSIPLPPISDIDSVTISPNGLWFASGCGNGNIRLRNIRTDVIARVLLGSSHHHHRHRVVDMNFSRCGRWLVACHSDGIVLLWDLESTNDQGKVAGETADLYRSRGFVVFSPDGDQFTVGLLSSPSRLCVFDLRVSDFPQARKEVCLSHSLHSMDYSPDGQRLALGTSAFSILLWDFQSDKPNVKLEGHTGVVYSVAYSSCGKWILSGSRDKTARLWSGEVDSWSCVAVVSGFSEPVTSVAWNPVVPMEFVTGSDDGSVRVWRISTEKAGGISVRMHWGSHIGQLCAADLTFKGAIGLNPIYRKLLVQRGAIDDSLLPEGDESKEEKG</sequence>
<dbReference type="SUPFAM" id="SSF50978">
    <property type="entry name" value="WD40 repeat-like"/>
    <property type="match status" value="1"/>
</dbReference>
<feature type="repeat" description="WD" evidence="3">
    <location>
        <begin position="977"/>
        <end position="1018"/>
    </location>
</feature>
<evidence type="ECO:0000259" key="4">
    <source>
        <dbReference type="Pfam" id="PF05729"/>
    </source>
</evidence>
<dbReference type="InterPro" id="IPR019775">
    <property type="entry name" value="WD40_repeat_CS"/>
</dbReference>
<dbReference type="InterPro" id="IPR001680">
    <property type="entry name" value="WD40_rpt"/>
</dbReference>
<keyword evidence="1 3" id="KW-0853">WD repeat</keyword>
<dbReference type="STRING" id="1314771.A0A197K588"/>
<dbReference type="EMBL" id="KV442024">
    <property type="protein sequence ID" value="OAQ32640.1"/>
    <property type="molecule type" value="Genomic_DNA"/>
</dbReference>
<feature type="repeat" description="WD" evidence="3">
    <location>
        <begin position="804"/>
        <end position="845"/>
    </location>
</feature>
<dbReference type="Proteomes" id="UP000078512">
    <property type="component" value="Unassembled WGS sequence"/>
</dbReference>
<dbReference type="CDD" id="cd00200">
    <property type="entry name" value="WD40"/>
    <property type="match status" value="1"/>
</dbReference>
<dbReference type="Pfam" id="PF00805">
    <property type="entry name" value="Pentapeptide"/>
    <property type="match status" value="1"/>
</dbReference>
<dbReference type="PROSITE" id="PS00678">
    <property type="entry name" value="WD_REPEATS_1"/>
    <property type="match status" value="2"/>
</dbReference>
<dbReference type="InterPro" id="IPR001646">
    <property type="entry name" value="5peptide_repeat"/>
</dbReference>
<dbReference type="PRINTS" id="PR00320">
    <property type="entry name" value="GPROTEINBRPT"/>
</dbReference>
<dbReference type="InterPro" id="IPR015943">
    <property type="entry name" value="WD40/YVTN_repeat-like_dom_sf"/>
</dbReference>
<dbReference type="InterPro" id="IPR027417">
    <property type="entry name" value="P-loop_NTPase"/>
</dbReference>
<evidence type="ECO:0000256" key="3">
    <source>
        <dbReference type="PROSITE-ProRule" id="PRU00221"/>
    </source>
</evidence>
<feature type="repeat" description="WD" evidence="3">
    <location>
        <begin position="676"/>
        <end position="717"/>
    </location>
</feature>
<evidence type="ECO:0000313" key="5">
    <source>
        <dbReference type="EMBL" id="OAQ32640.1"/>
    </source>
</evidence>
<dbReference type="Pfam" id="PF00400">
    <property type="entry name" value="WD40"/>
    <property type="match status" value="10"/>
</dbReference>
<dbReference type="Gene3D" id="3.40.50.300">
    <property type="entry name" value="P-loop containing nucleotide triphosphate hydrolases"/>
    <property type="match status" value="1"/>
</dbReference>
<dbReference type="SUPFAM" id="SSF52540">
    <property type="entry name" value="P-loop containing nucleoside triphosphate hydrolases"/>
    <property type="match status" value="1"/>
</dbReference>
<dbReference type="AlphaFoldDB" id="A0A197K588"/>
<dbReference type="Gene3D" id="2.160.20.80">
    <property type="entry name" value="E3 ubiquitin-protein ligase SopA"/>
    <property type="match status" value="1"/>
</dbReference>
<feature type="repeat" description="WD" evidence="3">
    <location>
        <begin position="718"/>
        <end position="750"/>
    </location>
</feature>
<protein>
    <submittedName>
        <fullName evidence="5">WD40 repeat-like protein</fullName>
    </submittedName>
</protein>
<dbReference type="InterPro" id="IPR036322">
    <property type="entry name" value="WD40_repeat_dom_sf"/>
</dbReference>
<dbReference type="PANTHER" id="PTHR19879">
    <property type="entry name" value="TRANSCRIPTION INITIATION FACTOR TFIID"/>
    <property type="match status" value="1"/>
</dbReference>
<dbReference type="OrthoDB" id="538223at2759"/>
<keyword evidence="2" id="KW-0677">Repeat</keyword>
<feature type="repeat" description="WD" evidence="3">
    <location>
        <begin position="1111"/>
        <end position="1143"/>
    </location>
</feature>
<dbReference type="PROSITE" id="PS50294">
    <property type="entry name" value="WD_REPEATS_REGION"/>
    <property type="match status" value="5"/>
</dbReference>
<reference evidence="5 6" key="1">
    <citation type="submission" date="2016-05" db="EMBL/GenBank/DDBJ databases">
        <title>Genome sequencing reveals origins of a unique bacterial endosymbiosis in the earliest lineages of terrestrial Fungi.</title>
        <authorList>
            <consortium name="DOE Joint Genome Institute"/>
            <person name="Uehling J."/>
            <person name="Gryganskyi A."/>
            <person name="Hameed K."/>
            <person name="Tschaplinski T."/>
            <person name="Misztal P."/>
            <person name="Wu S."/>
            <person name="Desiro A."/>
            <person name="Vande Pol N."/>
            <person name="Du Z.-Y."/>
            <person name="Zienkiewicz A."/>
            <person name="Zienkiewicz K."/>
            <person name="Morin E."/>
            <person name="Tisserant E."/>
            <person name="Splivallo R."/>
            <person name="Hainaut M."/>
            <person name="Henrissat B."/>
            <person name="Ohm R."/>
            <person name="Kuo A."/>
            <person name="Yan J."/>
            <person name="Lipzen A."/>
            <person name="Nolan M."/>
            <person name="Labutti K."/>
            <person name="Barry K."/>
            <person name="Goldstein A."/>
            <person name="Labbe J."/>
            <person name="Schadt C."/>
            <person name="Tuskan G."/>
            <person name="Grigoriev I."/>
            <person name="Martin F."/>
            <person name="Vilgalys R."/>
            <person name="Bonito G."/>
        </authorList>
    </citation>
    <scope>NUCLEOTIDE SEQUENCE [LARGE SCALE GENOMIC DNA]</scope>
    <source>
        <strain evidence="5 6">AG-77</strain>
    </source>
</reference>
<gene>
    <name evidence="5" type="ORF">K457DRAFT_289396</name>
</gene>
<dbReference type="PROSITE" id="PS50082">
    <property type="entry name" value="WD_REPEATS_2"/>
    <property type="match status" value="9"/>
</dbReference>
<dbReference type="InterPro" id="IPR020472">
    <property type="entry name" value="WD40_PAC1"/>
</dbReference>
<evidence type="ECO:0000256" key="2">
    <source>
        <dbReference type="ARBA" id="ARBA00022737"/>
    </source>
</evidence>
<feature type="domain" description="NACHT" evidence="4">
    <location>
        <begin position="109"/>
        <end position="268"/>
    </location>
</feature>
<dbReference type="PANTHER" id="PTHR19879:SF9">
    <property type="entry name" value="TRANSCRIPTION INITIATION FACTOR TFIID SUBUNIT 5"/>
    <property type="match status" value="1"/>
</dbReference>
<dbReference type="InterPro" id="IPR007111">
    <property type="entry name" value="NACHT_NTPase"/>
</dbReference>
<proteinExistence type="predicted"/>
<dbReference type="SMART" id="SM00320">
    <property type="entry name" value="WD40"/>
    <property type="match status" value="12"/>
</dbReference>
<feature type="repeat" description="WD" evidence="3">
    <location>
        <begin position="846"/>
        <end position="887"/>
    </location>
</feature>
<keyword evidence="6" id="KW-1185">Reference proteome</keyword>
<name>A0A197K588_9FUNG</name>
<dbReference type="SUPFAM" id="SSF50998">
    <property type="entry name" value="Quinoprotein alcohol dehydrogenase-like"/>
    <property type="match status" value="1"/>
</dbReference>
<evidence type="ECO:0000256" key="1">
    <source>
        <dbReference type="ARBA" id="ARBA00022574"/>
    </source>
</evidence>
<organism evidence="5 6">
    <name type="scientific">Linnemannia elongata AG-77</name>
    <dbReference type="NCBI Taxonomy" id="1314771"/>
    <lineage>
        <taxon>Eukaryota</taxon>
        <taxon>Fungi</taxon>
        <taxon>Fungi incertae sedis</taxon>
        <taxon>Mucoromycota</taxon>
        <taxon>Mortierellomycotina</taxon>
        <taxon>Mortierellomycetes</taxon>
        <taxon>Mortierellales</taxon>
        <taxon>Mortierellaceae</taxon>
        <taxon>Linnemannia</taxon>
    </lineage>
</organism>
<accession>A0A197K588</accession>
<dbReference type="SUPFAM" id="SSF141571">
    <property type="entry name" value="Pentapeptide repeat-like"/>
    <property type="match status" value="1"/>
</dbReference>